<keyword evidence="4" id="KW-0288">FMN</keyword>
<evidence type="ECO:0000313" key="8">
    <source>
        <dbReference type="Proteomes" id="UP000886814"/>
    </source>
</evidence>
<dbReference type="AlphaFoldDB" id="A0A9D1PD38"/>
<evidence type="ECO:0000259" key="6">
    <source>
        <dbReference type="SMART" id="SM00900"/>
    </source>
</evidence>
<keyword evidence="3" id="KW-0285">Flavoprotein</keyword>
<dbReference type="PANTHER" id="PTHR36118:SF1">
    <property type="entry name" value="ION-TRANSLOCATING OXIDOREDUCTASE COMPLEX SUBUNIT G"/>
    <property type="match status" value="1"/>
</dbReference>
<dbReference type="Proteomes" id="UP000886814">
    <property type="component" value="Unassembled WGS sequence"/>
</dbReference>
<gene>
    <name evidence="7" type="ORF">H9747_06155</name>
</gene>
<evidence type="ECO:0000256" key="1">
    <source>
        <dbReference type="ARBA" id="ARBA00022448"/>
    </source>
</evidence>
<evidence type="ECO:0000313" key="7">
    <source>
        <dbReference type="EMBL" id="HIV38571.1"/>
    </source>
</evidence>
<accession>A0A9D1PD38</accession>
<reference evidence="7" key="1">
    <citation type="journal article" date="2021" name="PeerJ">
        <title>Extensive microbial diversity within the chicken gut microbiome revealed by metagenomics and culture.</title>
        <authorList>
            <person name="Gilroy R."/>
            <person name="Ravi A."/>
            <person name="Getino M."/>
            <person name="Pursley I."/>
            <person name="Horton D.L."/>
            <person name="Alikhan N.F."/>
            <person name="Baker D."/>
            <person name="Gharbi K."/>
            <person name="Hall N."/>
            <person name="Watson M."/>
            <person name="Adriaenssens E.M."/>
            <person name="Foster-Nyarko E."/>
            <person name="Jarju S."/>
            <person name="Secka A."/>
            <person name="Antonio M."/>
            <person name="Oren A."/>
            <person name="Chaudhuri R.R."/>
            <person name="La Ragione R."/>
            <person name="Hildebrand F."/>
            <person name="Pallen M.J."/>
        </authorList>
    </citation>
    <scope>NUCLEOTIDE SEQUENCE</scope>
    <source>
        <strain evidence="7">CHK195-9823</strain>
    </source>
</reference>
<dbReference type="InterPro" id="IPR010209">
    <property type="entry name" value="Ion_transpt_RnfG/RsxG"/>
</dbReference>
<name>A0A9D1PD38_9FIRM</name>
<dbReference type="EMBL" id="DXIQ01000035">
    <property type="protein sequence ID" value="HIV38571.1"/>
    <property type="molecule type" value="Genomic_DNA"/>
</dbReference>
<comment type="caution">
    <text evidence="7">The sequence shown here is derived from an EMBL/GenBank/DDBJ whole genome shotgun (WGS) entry which is preliminary data.</text>
</comment>
<evidence type="ECO:0000256" key="5">
    <source>
        <dbReference type="ARBA" id="ARBA00022982"/>
    </source>
</evidence>
<feature type="domain" description="FMN-binding" evidence="6">
    <location>
        <begin position="288"/>
        <end position="427"/>
    </location>
</feature>
<evidence type="ECO:0000256" key="4">
    <source>
        <dbReference type="ARBA" id="ARBA00022643"/>
    </source>
</evidence>
<dbReference type="Gene3D" id="3.90.1010.20">
    <property type="match status" value="2"/>
</dbReference>
<proteinExistence type="predicted"/>
<dbReference type="GO" id="GO:0005886">
    <property type="term" value="C:plasma membrane"/>
    <property type="evidence" value="ECO:0007669"/>
    <property type="project" value="InterPro"/>
</dbReference>
<keyword evidence="5" id="KW-0249">Electron transport</keyword>
<dbReference type="Pfam" id="PF04205">
    <property type="entry name" value="FMN_bind"/>
    <property type="match status" value="2"/>
</dbReference>
<dbReference type="GO" id="GO:0022900">
    <property type="term" value="P:electron transport chain"/>
    <property type="evidence" value="ECO:0007669"/>
    <property type="project" value="InterPro"/>
</dbReference>
<organism evidence="7 8">
    <name type="scientific">Candidatus Blautia stercorigallinarum</name>
    <dbReference type="NCBI Taxonomy" id="2838501"/>
    <lineage>
        <taxon>Bacteria</taxon>
        <taxon>Bacillati</taxon>
        <taxon>Bacillota</taxon>
        <taxon>Clostridia</taxon>
        <taxon>Lachnospirales</taxon>
        <taxon>Lachnospiraceae</taxon>
        <taxon>Blautia</taxon>
    </lineage>
</organism>
<feature type="domain" description="FMN-binding" evidence="6">
    <location>
        <begin position="74"/>
        <end position="264"/>
    </location>
</feature>
<evidence type="ECO:0000256" key="2">
    <source>
        <dbReference type="ARBA" id="ARBA00022553"/>
    </source>
</evidence>
<dbReference type="GO" id="GO:0010181">
    <property type="term" value="F:FMN binding"/>
    <property type="evidence" value="ECO:0007669"/>
    <property type="project" value="InterPro"/>
</dbReference>
<dbReference type="GO" id="GO:0009055">
    <property type="term" value="F:electron transfer activity"/>
    <property type="evidence" value="ECO:0007669"/>
    <property type="project" value="InterPro"/>
</dbReference>
<keyword evidence="1" id="KW-0813">Transport</keyword>
<reference evidence="7" key="2">
    <citation type="submission" date="2021-04" db="EMBL/GenBank/DDBJ databases">
        <authorList>
            <person name="Gilroy R."/>
        </authorList>
    </citation>
    <scope>NUCLEOTIDE SEQUENCE</scope>
    <source>
        <strain evidence="7">CHK195-9823</strain>
    </source>
</reference>
<evidence type="ECO:0000256" key="3">
    <source>
        <dbReference type="ARBA" id="ARBA00022630"/>
    </source>
</evidence>
<dbReference type="SMART" id="SM00900">
    <property type="entry name" value="FMN_bind"/>
    <property type="match status" value="2"/>
</dbReference>
<dbReference type="PANTHER" id="PTHR36118">
    <property type="entry name" value="ION-TRANSLOCATING OXIDOREDUCTASE COMPLEX SUBUNIT G"/>
    <property type="match status" value="1"/>
</dbReference>
<sequence>MKNKNVRGILALIIVTALSFGVIAGSRALAKEQGSDQSQGQAQVTEEFDVSGAENIQSAAKTREGYLVTVKEAGYGGDIVMEVSFGEDKSTVTGVQVTEQSETEGVGSRITEEEFLSQFAGAKAPVYLPGMTLETEEEAETAQAEDLELQDGTYEAKADGPDNNGYTDQVTITVADGEITEAVWESVDGDGNKKSEQSENGQYVMTEDGPTWAEQSQALGQALVENQSLGFLTMDNQGKTDAVSGVSISVGGFADLAQKCIDQAAGKTEVVLQDGTYEAKADGPDNNGYTDQVTITVADGKITDAVWESVDSDGNKKSEQSENGQYVMTEDGPTWAEQSKALGQALVENQSLGFLTMDNQGKTDAVSGVSISVGGFADLAQQCIDQAAGVETEEEAPQEGTQVDGISGATISSTAAVNGINAAYEFLQTID</sequence>
<keyword evidence="2" id="KW-0597">Phosphoprotein</keyword>
<protein>
    <submittedName>
        <fullName evidence="7">FMN-binding protein</fullName>
    </submittedName>
</protein>
<dbReference type="InterPro" id="IPR007329">
    <property type="entry name" value="FMN-bd"/>
</dbReference>